<evidence type="ECO:0000256" key="4">
    <source>
        <dbReference type="SAM" id="Coils"/>
    </source>
</evidence>
<reference evidence="6 7" key="1">
    <citation type="journal article" date="2012" name="J. Bacteriol.">
        <title>Genome Sequence of Extracellular-Protease-Producing Alishewanella jeotgali Isolated from Traditional Korean Fermented Seafood.</title>
        <authorList>
            <person name="Jung J."/>
            <person name="Chun J."/>
            <person name="Park W."/>
        </authorList>
    </citation>
    <scope>NUCLEOTIDE SEQUENCE [LARGE SCALE GENOMIC DNA]</scope>
    <source>
        <strain evidence="6 7">KCTC 22429</strain>
    </source>
</reference>
<feature type="domain" description="Type I restriction modification DNA specificity" evidence="5">
    <location>
        <begin position="285"/>
        <end position="389"/>
    </location>
</feature>
<dbReference type="PANTHER" id="PTHR30408">
    <property type="entry name" value="TYPE-1 RESTRICTION ENZYME ECOKI SPECIFICITY PROTEIN"/>
    <property type="match status" value="1"/>
</dbReference>
<sequence>MNLLESVPEDWIKATVGKYCDVQLGKMLQNDPVSEQDELKPYLRAINISKTGVDLSHEFRMWIRPSERERFRLCAGDILVSEGGDAGRTAIFSSNDDYYFQNAINRLRPQSYSKILPEFIYYWFTFLKVSGYVEMVCNVATIAHFTAEKVKAAPLVLPPLKAQQRIAQFLDQKTAQIDGLIEKKRALLERLAEKRQALITQAVTKGLNPNAPMKPSGIDWLGDIPAHWEVKRLRFLLDGGTINGLYKPKEQFSPDGFAFVQMGEAFRAVTFDGGTKDRVLASDSEVKKWGLKEGDFLIARRSLVFEGSGKAVKINKLEENHLFESSMIRIRPISADKLSDFLSYYFQSSVCRAFFLSITKQVTISGIDSQQLKDVSVPMPPLDEAARIQQLCLESDQNHGVVTESILRSISQLNEYRAALITSAITGKLALD</sequence>
<dbReference type="STRING" id="1129374.AJE_08522"/>
<evidence type="ECO:0000256" key="1">
    <source>
        <dbReference type="ARBA" id="ARBA00010923"/>
    </source>
</evidence>
<evidence type="ECO:0000259" key="5">
    <source>
        <dbReference type="Pfam" id="PF01420"/>
    </source>
</evidence>
<dbReference type="Pfam" id="PF01420">
    <property type="entry name" value="Methylase_S"/>
    <property type="match status" value="2"/>
</dbReference>
<dbReference type="Gene3D" id="1.10.287.1120">
    <property type="entry name" value="Bipartite methylase S protein"/>
    <property type="match status" value="1"/>
</dbReference>
<evidence type="ECO:0000256" key="2">
    <source>
        <dbReference type="ARBA" id="ARBA00022747"/>
    </source>
</evidence>
<dbReference type="PATRIC" id="fig|1129374.4.peg.1698"/>
<dbReference type="eggNOG" id="COG0732">
    <property type="taxonomic scope" value="Bacteria"/>
</dbReference>
<dbReference type="InterPro" id="IPR052021">
    <property type="entry name" value="Type-I_RS_S_subunit"/>
</dbReference>
<feature type="domain" description="Type I restriction modification DNA specificity" evidence="5">
    <location>
        <begin position="9"/>
        <end position="189"/>
    </location>
</feature>
<keyword evidence="3" id="KW-0238">DNA-binding</keyword>
<keyword evidence="2" id="KW-0680">Restriction system</keyword>
<name>H3ZEC2_9ALTE</name>
<keyword evidence="4" id="KW-0175">Coiled coil</keyword>
<comment type="caution">
    <text evidence="6">The sequence shown here is derived from an EMBL/GenBank/DDBJ whole genome shotgun (WGS) entry which is preliminary data.</text>
</comment>
<evidence type="ECO:0000256" key="3">
    <source>
        <dbReference type="ARBA" id="ARBA00023125"/>
    </source>
</evidence>
<feature type="coiled-coil region" evidence="4">
    <location>
        <begin position="170"/>
        <end position="201"/>
    </location>
</feature>
<dbReference type="Proteomes" id="UP000012046">
    <property type="component" value="Unassembled WGS sequence"/>
</dbReference>
<dbReference type="AlphaFoldDB" id="H3ZEC2"/>
<proteinExistence type="inferred from homology"/>
<dbReference type="InterPro" id="IPR044946">
    <property type="entry name" value="Restrct_endonuc_typeI_TRD_sf"/>
</dbReference>
<dbReference type="SUPFAM" id="SSF116734">
    <property type="entry name" value="DNA methylase specificity domain"/>
    <property type="match status" value="2"/>
</dbReference>
<dbReference type="EMBL" id="AHTH01000022">
    <property type="protein sequence ID" value="EHR41053.1"/>
    <property type="molecule type" value="Genomic_DNA"/>
</dbReference>
<accession>H3ZEC2</accession>
<dbReference type="RefSeq" id="WP_008950517.1">
    <property type="nucleotide sequence ID" value="NZ_AHTH01000022.1"/>
</dbReference>
<organism evidence="6 7">
    <name type="scientific">Alishewanella jeotgali KCTC 22429</name>
    <dbReference type="NCBI Taxonomy" id="1129374"/>
    <lineage>
        <taxon>Bacteria</taxon>
        <taxon>Pseudomonadati</taxon>
        <taxon>Pseudomonadota</taxon>
        <taxon>Gammaproteobacteria</taxon>
        <taxon>Alteromonadales</taxon>
        <taxon>Alteromonadaceae</taxon>
        <taxon>Alishewanella</taxon>
    </lineage>
</organism>
<dbReference type="Gene3D" id="3.90.220.20">
    <property type="entry name" value="DNA methylase specificity domains"/>
    <property type="match status" value="2"/>
</dbReference>
<keyword evidence="7" id="KW-1185">Reference proteome</keyword>
<dbReference type="PANTHER" id="PTHR30408:SF12">
    <property type="entry name" value="TYPE I RESTRICTION ENZYME MJAVIII SPECIFICITY SUBUNIT"/>
    <property type="match status" value="1"/>
</dbReference>
<comment type="similarity">
    <text evidence="1">Belongs to the type-I restriction system S methylase family.</text>
</comment>
<evidence type="ECO:0000313" key="7">
    <source>
        <dbReference type="Proteomes" id="UP000012046"/>
    </source>
</evidence>
<dbReference type="GO" id="GO:0009307">
    <property type="term" value="P:DNA restriction-modification system"/>
    <property type="evidence" value="ECO:0007669"/>
    <property type="project" value="UniProtKB-KW"/>
</dbReference>
<evidence type="ECO:0000313" key="6">
    <source>
        <dbReference type="EMBL" id="EHR41053.1"/>
    </source>
</evidence>
<protein>
    <submittedName>
        <fullName evidence="6">Type I restriction-modification system, S subunit</fullName>
    </submittedName>
</protein>
<dbReference type="GO" id="GO:0003677">
    <property type="term" value="F:DNA binding"/>
    <property type="evidence" value="ECO:0007669"/>
    <property type="project" value="UniProtKB-KW"/>
</dbReference>
<gene>
    <name evidence="6" type="ORF">AJE_08522</name>
</gene>
<dbReference type="REBASE" id="46226">
    <property type="entry name" value="S.AjeMS1ORF8517P"/>
</dbReference>
<dbReference type="InterPro" id="IPR000055">
    <property type="entry name" value="Restrct_endonuc_typeI_TRD"/>
</dbReference>